<dbReference type="EMBL" id="KN840450">
    <property type="protein sequence ID" value="KIP10946.1"/>
    <property type="molecule type" value="Genomic_DNA"/>
</dbReference>
<keyword evidence="1" id="KW-0812">Transmembrane</keyword>
<gene>
    <name evidence="3" type="ORF">PHLGIDRAFT_125256</name>
</gene>
<feature type="signal peptide" evidence="2">
    <location>
        <begin position="1"/>
        <end position="23"/>
    </location>
</feature>
<keyword evidence="2" id="KW-0732">Signal</keyword>
<dbReference type="Proteomes" id="UP000053257">
    <property type="component" value="Unassembled WGS sequence"/>
</dbReference>
<sequence length="96" mass="11282">MSLTLRFKWQVVVLLYACSQVDARTIIYNNSRCYNEFGDLIRCPINPLWYIIPIAVVCGLLVLFLVAYGVWKIRRNIKEYRELELAQRTNSPTQQV</sequence>
<evidence type="ECO:0000313" key="3">
    <source>
        <dbReference type="EMBL" id="KIP10946.1"/>
    </source>
</evidence>
<organism evidence="3 4">
    <name type="scientific">Phlebiopsis gigantea (strain 11061_1 CR5-6)</name>
    <name type="common">White-rot fungus</name>
    <name type="synonym">Peniophora gigantea</name>
    <dbReference type="NCBI Taxonomy" id="745531"/>
    <lineage>
        <taxon>Eukaryota</taxon>
        <taxon>Fungi</taxon>
        <taxon>Dikarya</taxon>
        <taxon>Basidiomycota</taxon>
        <taxon>Agaricomycotina</taxon>
        <taxon>Agaricomycetes</taxon>
        <taxon>Polyporales</taxon>
        <taxon>Phanerochaetaceae</taxon>
        <taxon>Phlebiopsis</taxon>
    </lineage>
</organism>
<proteinExistence type="predicted"/>
<evidence type="ECO:0000313" key="4">
    <source>
        <dbReference type="Proteomes" id="UP000053257"/>
    </source>
</evidence>
<evidence type="ECO:0000256" key="2">
    <source>
        <dbReference type="SAM" id="SignalP"/>
    </source>
</evidence>
<feature type="transmembrane region" description="Helical" evidence="1">
    <location>
        <begin position="47"/>
        <end position="71"/>
    </location>
</feature>
<name>A0A0C3S4Y4_PHLG1</name>
<protein>
    <submittedName>
        <fullName evidence="3">Uncharacterized protein</fullName>
    </submittedName>
</protein>
<dbReference type="HOGENOM" id="CLU_2360452_0_0_1"/>
<keyword evidence="1" id="KW-0472">Membrane</keyword>
<dbReference type="AlphaFoldDB" id="A0A0C3S4Y4"/>
<feature type="chain" id="PRO_5002169804" evidence="2">
    <location>
        <begin position="24"/>
        <end position="96"/>
    </location>
</feature>
<keyword evidence="4" id="KW-1185">Reference proteome</keyword>
<evidence type="ECO:0000256" key="1">
    <source>
        <dbReference type="SAM" id="Phobius"/>
    </source>
</evidence>
<reference evidence="3 4" key="1">
    <citation type="journal article" date="2014" name="PLoS Genet.">
        <title>Analysis of the Phlebiopsis gigantea genome, transcriptome and secretome provides insight into its pioneer colonization strategies of wood.</title>
        <authorList>
            <person name="Hori C."/>
            <person name="Ishida T."/>
            <person name="Igarashi K."/>
            <person name="Samejima M."/>
            <person name="Suzuki H."/>
            <person name="Master E."/>
            <person name="Ferreira P."/>
            <person name="Ruiz-Duenas F.J."/>
            <person name="Held B."/>
            <person name="Canessa P."/>
            <person name="Larrondo L.F."/>
            <person name="Schmoll M."/>
            <person name="Druzhinina I.S."/>
            <person name="Kubicek C.P."/>
            <person name="Gaskell J.A."/>
            <person name="Kersten P."/>
            <person name="St John F."/>
            <person name="Glasner J."/>
            <person name="Sabat G."/>
            <person name="Splinter BonDurant S."/>
            <person name="Syed K."/>
            <person name="Yadav J."/>
            <person name="Mgbeahuruike A.C."/>
            <person name="Kovalchuk A."/>
            <person name="Asiegbu F.O."/>
            <person name="Lackner G."/>
            <person name="Hoffmeister D."/>
            <person name="Rencoret J."/>
            <person name="Gutierrez A."/>
            <person name="Sun H."/>
            <person name="Lindquist E."/>
            <person name="Barry K."/>
            <person name="Riley R."/>
            <person name="Grigoriev I.V."/>
            <person name="Henrissat B."/>
            <person name="Kues U."/>
            <person name="Berka R.M."/>
            <person name="Martinez A.T."/>
            <person name="Covert S.F."/>
            <person name="Blanchette R.A."/>
            <person name="Cullen D."/>
        </authorList>
    </citation>
    <scope>NUCLEOTIDE SEQUENCE [LARGE SCALE GENOMIC DNA]</scope>
    <source>
        <strain evidence="3 4">11061_1 CR5-6</strain>
    </source>
</reference>
<keyword evidence="1" id="KW-1133">Transmembrane helix</keyword>
<accession>A0A0C3S4Y4</accession>